<keyword evidence="3" id="KW-1185">Reference proteome</keyword>
<proteinExistence type="predicted"/>
<evidence type="ECO:0000313" key="3">
    <source>
        <dbReference type="Proteomes" id="UP000295601"/>
    </source>
</evidence>
<dbReference type="EMBL" id="SNYA01000004">
    <property type="protein sequence ID" value="TDP92314.1"/>
    <property type="molecule type" value="Genomic_DNA"/>
</dbReference>
<name>A0A4R6RZF6_9MICO</name>
<dbReference type="AlphaFoldDB" id="A0A4R6RZF6"/>
<reference evidence="2 3" key="1">
    <citation type="submission" date="2019-03" db="EMBL/GenBank/DDBJ databases">
        <title>Genomic analyses of the natural microbiome of Caenorhabditis elegans.</title>
        <authorList>
            <person name="Samuel B."/>
        </authorList>
    </citation>
    <scope>NUCLEOTIDE SEQUENCE [LARGE SCALE GENOMIC DNA]</scope>
    <source>
        <strain evidence="2 3">JUb18</strain>
    </source>
</reference>
<evidence type="ECO:0000256" key="1">
    <source>
        <dbReference type="SAM" id="Coils"/>
    </source>
</evidence>
<comment type="caution">
    <text evidence="2">The sequence shown here is derived from an EMBL/GenBank/DDBJ whole genome shotgun (WGS) entry which is preliminary data.</text>
</comment>
<feature type="coiled-coil region" evidence="1">
    <location>
        <begin position="89"/>
        <end position="116"/>
    </location>
</feature>
<sequence>MKAKYAAAIRHGIQQGRKTRYGEIDDPYYELRSGLLWSAMRGGRPGELQMEAFKRTWQQVSAARIASMTMAEKREAERAFKISHERFTETRAEREKRLLREEVSGLRAEVAELKAQVSP</sequence>
<dbReference type="Proteomes" id="UP000295601">
    <property type="component" value="Unassembled WGS sequence"/>
</dbReference>
<evidence type="ECO:0000313" key="2">
    <source>
        <dbReference type="EMBL" id="TDP92314.1"/>
    </source>
</evidence>
<keyword evidence="1" id="KW-0175">Coiled coil</keyword>
<gene>
    <name evidence="2" type="ORF">EDF62_1519</name>
</gene>
<protein>
    <submittedName>
        <fullName evidence="2">Uncharacterized protein</fullName>
    </submittedName>
</protein>
<dbReference type="OrthoDB" id="10010460at2"/>
<dbReference type="RefSeq" id="WP_133616556.1">
    <property type="nucleotide sequence ID" value="NZ_SNYA01000004.1"/>
</dbReference>
<accession>A0A4R6RZF6</accession>
<organism evidence="2 3">
    <name type="scientific">Leucobacter luti</name>
    <dbReference type="NCBI Taxonomy" id="340320"/>
    <lineage>
        <taxon>Bacteria</taxon>
        <taxon>Bacillati</taxon>
        <taxon>Actinomycetota</taxon>
        <taxon>Actinomycetes</taxon>
        <taxon>Micrococcales</taxon>
        <taxon>Microbacteriaceae</taxon>
        <taxon>Leucobacter</taxon>
    </lineage>
</organism>